<reference evidence="3" key="1">
    <citation type="submission" date="2016-10" db="EMBL/GenBank/DDBJ databases">
        <authorList>
            <person name="Varghese N."/>
            <person name="Submissions S."/>
        </authorList>
    </citation>
    <scope>NUCLEOTIDE SEQUENCE [LARGE SCALE GENOMIC DNA]</scope>
    <source>
        <strain evidence="3">XJ109</strain>
    </source>
</reference>
<evidence type="ECO:0000313" key="2">
    <source>
        <dbReference type="EMBL" id="SFN25119.1"/>
    </source>
</evidence>
<dbReference type="AlphaFoldDB" id="A0A1I4XIM9"/>
<protein>
    <submittedName>
        <fullName evidence="2">Uncharacterized protein</fullName>
    </submittedName>
</protein>
<accession>A0A1I4XIM9</accession>
<evidence type="ECO:0000313" key="3">
    <source>
        <dbReference type="Proteomes" id="UP000199149"/>
    </source>
</evidence>
<dbReference type="EMBL" id="FOUZ01000009">
    <property type="protein sequence ID" value="SFN25119.1"/>
    <property type="molecule type" value="Genomic_DNA"/>
</dbReference>
<feature type="transmembrane region" description="Helical" evidence="1">
    <location>
        <begin position="22"/>
        <end position="40"/>
    </location>
</feature>
<dbReference type="STRING" id="684065.SAMN05421738_10922"/>
<dbReference type="Proteomes" id="UP000199149">
    <property type="component" value="Unassembled WGS sequence"/>
</dbReference>
<organism evidence="2 3">
    <name type="scientific">Algoriella xinjiangensis</name>
    <dbReference type="NCBI Taxonomy" id="684065"/>
    <lineage>
        <taxon>Bacteria</taxon>
        <taxon>Pseudomonadati</taxon>
        <taxon>Bacteroidota</taxon>
        <taxon>Flavobacteriia</taxon>
        <taxon>Flavobacteriales</taxon>
        <taxon>Weeksellaceae</taxon>
        <taxon>Algoriella</taxon>
    </lineage>
</organism>
<dbReference type="OrthoDB" id="1451727at2"/>
<sequence>MKDQPIAPIEVVDDTIANMFTYANYILVAALIVLLSYMTIRDFLKKQKAKKEKEQNEIN</sequence>
<keyword evidence="1" id="KW-0812">Transmembrane</keyword>
<name>A0A1I4XIM9_9FLAO</name>
<proteinExistence type="predicted"/>
<keyword evidence="1" id="KW-1133">Transmembrane helix</keyword>
<keyword evidence="1" id="KW-0472">Membrane</keyword>
<dbReference type="RefSeq" id="WP_092908450.1">
    <property type="nucleotide sequence ID" value="NZ_FOUZ01000009.1"/>
</dbReference>
<gene>
    <name evidence="2" type="ORF">SAMN05421738_10922</name>
</gene>
<evidence type="ECO:0000256" key="1">
    <source>
        <dbReference type="SAM" id="Phobius"/>
    </source>
</evidence>
<keyword evidence="3" id="KW-1185">Reference proteome</keyword>